<dbReference type="RefSeq" id="WP_078367776.1">
    <property type="nucleotide sequence ID" value="NZ_CBCPEL010000040.1"/>
</dbReference>
<evidence type="ECO:0000256" key="2">
    <source>
        <dbReference type="SAM" id="Phobius"/>
    </source>
</evidence>
<geneLocation type="plasmid" evidence="7">
    <name>pETB797</name>
</geneLocation>
<keyword evidence="2" id="KW-0472">Membrane</keyword>
<evidence type="ECO:0000313" key="7">
    <source>
        <dbReference type="EMBL" id="ARF19502.1"/>
    </source>
</evidence>
<geneLocation type="plasmid" evidence="4">
    <name>pETB049</name>
</geneLocation>
<evidence type="ECO:0000256" key="1">
    <source>
        <dbReference type="ARBA" id="ARBA00022729"/>
    </source>
</evidence>
<feature type="domain" description="YSIRK Gram-positive signal peptide" evidence="3">
    <location>
        <begin position="5"/>
        <end position="27"/>
    </location>
</feature>
<organism evidence="5">
    <name type="scientific">Staphylococcus aureus</name>
    <dbReference type="NCBI Taxonomy" id="1280"/>
    <lineage>
        <taxon>Bacteria</taxon>
        <taxon>Bacillati</taxon>
        <taxon>Bacillota</taxon>
        <taxon>Bacilli</taxon>
        <taxon>Bacillales</taxon>
        <taxon>Staphylococcaceae</taxon>
        <taxon>Staphylococcus</taxon>
    </lineage>
</organism>
<protein>
    <submittedName>
        <fullName evidence="5">Antiadhesin Pls</fullName>
    </submittedName>
</protein>
<accession>A0A1W5T8Q1</accession>
<keyword evidence="2" id="KW-1133">Transmembrane helix</keyword>
<dbReference type="EMBL" id="KY436025">
    <property type="protein sequence ID" value="ARF19502.1"/>
    <property type="molecule type" value="Genomic_DNA"/>
</dbReference>
<keyword evidence="2" id="KW-0812">Transmembrane</keyword>
<dbReference type="NCBIfam" id="TIGR01168">
    <property type="entry name" value="YSIRK_signal"/>
    <property type="match status" value="1"/>
</dbReference>
<evidence type="ECO:0000313" key="6">
    <source>
        <dbReference type="EMBL" id="ARF19455.1"/>
    </source>
</evidence>
<dbReference type="AlphaFoldDB" id="A0A1W5T8Q1"/>
<dbReference type="EMBL" id="KY436022">
    <property type="protein sequence ID" value="ARF19375.1"/>
    <property type="molecule type" value="Genomic_DNA"/>
</dbReference>
<feature type="transmembrane region" description="Helical" evidence="2">
    <location>
        <begin position="12"/>
        <end position="29"/>
    </location>
</feature>
<reference evidence="5" key="1">
    <citation type="submission" date="2017-01" db="EMBL/GenBank/DDBJ databases">
        <authorList>
            <person name="Botka T."/>
            <person name="Ruzickova V."/>
            <person name="Rychlik I."/>
        </authorList>
    </citation>
    <scope>NUCLEOTIDE SEQUENCE</scope>
    <source>
        <strain evidence="5">NRL 03/459</strain>
        <strain evidence="7">NRL 08/797</strain>
        <strain evidence="6">NRL 13/791</strain>
        <strain evidence="4">NRL 99/049</strain>
        <plasmid evidence="4">pETB049</plasmid>
        <plasmid evidence="5">pETB459</plasmid>
        <plasmid evidence="6">pETB791</plasmid>
        <plasmid evidence="7">pETB797</plasmid>
    </source>
</reference>
<dbReference type="EMBL" id="KY436021">
    <property type="protein sequence ID" value="ARF19322.1"/>
    <property type="molecule type" value="Genomic_DNA"/>
</dbReference>
<geneLocation type="plasmid" evidence="6">
    <name>pETB791</name>
</geneLocation>
<keyword evidence="1" id="KW-0732">Signal</keyword>
<dbReference type="InterPro" id="IPR005877">
    <property type="entry name" value="YSIRK_signal_dom"/>
</dbReference>
<sequence>MKVINTYSIRKCNIGVASFIIGSFLFLGVNGNLAEANDERQEVDNSQQELLKKNK</sequence>
<dbReference type="EMBL" id="KY436024">
    <property type="protein sequence ID" value="ARF19455.1"/>
    <property type="molecule type" value="Genomic_DNA"/>
</dbReference>
<name>A0A1W5T8Q1_STAAU</name>
<dbReference type="Pfam" id="PF04650">
    <property type="entry name" value="YSIRK_signal"/>
    <property type="match status" value="1"/>
</dbReference>
<evidence type="ECO:0000259" key="3">
    <source>
        <dbReference type="Pfam" id="PF04650"/>
    </source>
</evidence>
<evidence type="ECO:0000313" key="4">
    <source>
        <dbReference type="EMBL" id="ARF19322.1"/>
    </source>
</evidence>
<geneLocation type="plasmid" evidence="5">
    <name>pETB459</name>
</geneLocation>
<evidence type="ECO:0000313" key="5">
    <source>
        <dbReference type="EMBL" id="ARF19375.1"/>
    </source>
</evidence>
<keyword evidence="5" id="KW-0614">Plasmid</keyword>
<proteinExistence type="predicted"/>